<gene>
    <name evidence="1" type="ORF">LKD45_13780</name>
</gene>
<reference evidence="1 2" key="1">
    <citation type="submission" date="2021-10" db="EMBL/GenBank/DDBJ databases">
        <title>Anaerobic single-cell dispensing facilitates the cultivation of human gut bacteria.</title>
        <authorList>
            <person name="Afrizal A."/>
        </authorList>
    </citation>
    <scope>NUCLEOTIDE SEQUENCE [LARGE SCALE GENOMIC DNA]</scope>
    <source>
        <strain evidence="1 2">CLA-AA-H244</strain>
    </source>
</reference>
<comment type="caution">
    <text evidence="1">The sequence shown here is derived from an EMBL/GenBank/DDBJ whole genome shotgun (WGS) entry which is preliminary data.</text>
</comment>
<dbReference type="RefSeq" id="WP_308728858.1">
    <property type="nucleotide sequence ID" value="NZ_JAJEQF010000045.1"/>
</dbReference>
<dbReference type="SUPFAM" id="SSF55729">
    <property type="entry name" value="Acyl-CoA N-acyltransferases (Nat)"/>
    <property type="match status" value="1"/>
</dbReference>
<protein>
    <submittedName>
        <fullName evidence="1">Uncharacterized protein</fullName>
    </submittedName>
</protein>
<proteinExistence type="predicted"/>
<dbReference type="InterPro" id="IPR016181">
    <property type="entry name" value="Acyl_CoA_acyltransferase"/>
</dbReference>
<keyword evidence="2" id="KW-1185">Reference proteome</keyword>
<dbReference type="EMBL" id="JAJEQF010000045">
    <property type="protein sequence ID" value="MCC2168744.1"/>
    <property type="molecule type" value="Genomic_DNA"/>
</dbReference>
<sequence>MILYHITSLEKPIQSILIPKIPDETEIGENYTEKRICLAPSILECLKSAEIVNKFDDEVGLVRVYKVKINEDDPNLVGWNKLYEEGLVPDAALTHEYWYKKPIMPIECSVYRVSGWTKKEYIIVDAVQKEQIKKILFEMKLYDGQIEKWSAFDIVNYWLPLHGEIWVERFKQRLVHSVIDYTPESAKMYESLLGEKPKLSHEEQDFHINKYLETCTIVKESSMEKTDLFQFEKCYSEEIKIYKKEYKLILAWEFILPDFVWRNNAYLWKIKDSFGNITAFLYYFIEQSGKYNISCLEVVPFMRNQGMGEKIIKQFFDMNSINPRDIRVEPPNLATAKFWRKCGVECSCPEE</sequence>
<organism evidence="1 2">
    <name type="scientific">Gallintestinimicrobium propionicum</name>
    <dbReference type="NCBI Taxonomy" id="2981770"/>
    <lineage>
        <taxon>Bacteria</taxon>
        <taxon>Bacillati</taxon>
        <taxon>Bacillota</taxon>
        <taxon>Clostridia</taxon>
        <taxon>Lachnospirales</taxon>
        <taxon>Lachnospiraceae</taxon>
        <taxon>Gallintestinimicrobium</taxon>
    </lineage>
</organism>
<accession>A0AAE3AZC6</accession>
<evidence type="ECO:0000313" key="2">
    <source>
        <dbReference type="Proteomes" id="UP001199355"/>
    </source>
</evidence>
<name>A0AAE3AZC6_9FIRM</name>
<dbReference type="Proteomes" id="UP001199355">
    <property type="component" value="Unassembled WGS sequence"/>
</dbReference>
<dbReference type="AlphaFoldDB" id="A0AAE3AZC6"/>
<evidence type="ECO:0000313" key="1">
    <source>
        <dbReference type="EMBL" id="MCC2168744.1"/>
    </source>
</evidence>